<keyword evidence="4 6" id="KW-1133">Transmembrane helix</keyword>
<sequence length="377" mass="41383">MSMESMTQLYNKVKPFLAVILLQFGYAGLSIICKFALNKGMSQHVFVVYRSAIATVVTAPFAVVLDRKRRPKLTFSVFAKIVLLSLLEPVINQNMFFTGMKYTTATFARAMCNVVPAFTFSMAWILGLEKVNIRRWRGQAKVLGTIVTIGGAMLMTQLKGPMLNLPWTDGNGHQESNAANMQDVIKGALMVLAGYFCWSGFFILQAITLKSYPAELSLAVLICLIGTLESAILALTLERGNLAAWSIHLDTELLAAVYTGVVCSGFALYIQGLVIKEKGPVFLTAFNPLSTILVAIIGSFILFETMYLGRIIGAIVIIVGLYLVLWGKRKDQPGLKSDNEEVVPTADMATMNERVTTSNQEFMAINVTSIKSTDETI</sequence>
<evidence type="ECO:0000256" key="5">
    <source>
        <dbReference type="ARBA" id="ARBA00023136"/>
    </source>
</evidence>
<dbReference type="Pfam" id="PF00892">
    <property type="entry name" value="EamA"/>
    <property type="match status" value="2"/>
</dbReference>
<feature type="domain" description="EamA" evidence="7">
    <location>
        <begin position="186"/>
        <end position="325"/>
    </location>
</feature>
<dbReference type="KEGG" id="qlo:115954697"/>
<evidence type="ECO:0000313" key="9">
    <source>
        <dbReference type="Proteomes" id="UP000594261"/>
    </source>
</evidence>
<feature type="transmembrane region" description="Helical" evidence="6">
    <location>
        <begin position="307"/>
        <end position="326"/>
    </location>
</feature>
<accession>A0A7N2R9W6</accession>
<name>A0A7N2R9W6_QUELO</name>
<feature type="transmembrane region" description="Helical" evidence="6">
    <location>
        <begin position="107"/>
        <end position="128"/>
    </location>
</feature>
<evidence type="ECO:0000256" key="4">
    <source>
        <dbReference type="ARBA" id="ARBA00022989"/>
    </source>
</evidence>
<dbReference type="OrthoDB" id="1728340at2759"/>
<feature type="transmembrane region" description="Helical" evidence="6">
    <location>
        <begin position="255"/>
        <end position="274"/>
    </location>
</feature>
<keyword evidence="9" id="KW-1185">Reference proteome</keyword>
<comment type="similarity">
    <text evidence="2 6">Belongs to the drug/metabolite transporter (DMT) superfamily. Plant drug/metabolite exporter (P-DME) (TC 2.A.7.4) family.</text>
</comment>
<dbReference type="InterPro" id="IPR037185">
    <property type="entry name" value="EmrE-like"/>
</dbReference>
<protein>
    <recommendedName>
        <fullName evidence="6">WAT1-related protein</fullName>
    </recommendedName>
</protein>
<feature type="transmembrane region" description="Helical" evidence="6">
    <location>
        <begin position="43"/>
        <end position="65"/>
    </location>
</feature>
<organism evidence="8 9">
    <name type="scientific">Quercus lobata</name>
    <name type="common">Valley oak</name>
    <dbReference type="NCBI Taxonomy" id="97700"/>
    <lineage>
        <taxon>Eukaryota</taxon>
        <taxon>Viridiplantae</taxon>
        <taxon>Streptophyta</taxon>
        <taxon>Embryophyta</taxon>
        <taxon>Tracheophyta</taxon>
        <taxon>Spermatophyta</taxon>
        <taxon>Magnoliopsida</taxon>
        <taxon>eudicotyledons</taxon>
        <taxon>Gunneridae</taxon>
        <taxon>Pentapetalae</taxon>
        <taxon>rosids</taxon>
        <taxon>fabids</taxon>
        <taxon>Fagales</taxon>
        <taxon>Fagaceae</taxon>
        <taxon>Quercus</taxon>
    </lineage>
</organism>
<evidence type="ECO:0000313" key="8">
    <source>
        <dbReference type="EnsemblPlants" id="QL08p058819:mrna"/>
    </source>
</evidence>
<feature type="transmembrane region" description="Helical" evidence="6">
    <location>
        <begin position="16"/>
        <end position="37"/>
    </location>
</feature>
<dbReference type="EMBL" id="LRBV02000008">
    <property type="status" value="NOT_ANNOTATED_CDS"/>
    <property type="molecule type" value="Genomic_DNA"/>
</dbReference>
<gene>
    <name evidence="8" type="primary">LOC115954697</name>
</gene>
<evidence type="ECO:0000256" key="1">
    <source>
        <dbReference type="ARBA" id="ARBA00004141"/>
    </source>
</evidence>
<feature type="transmembrane region" description="Helical" evidence="6">
    <location>
        <begin position="281"/>
        <end position="301"/>
    </location>
</feature>
<dbReference type="GO" id="GO:0016020">
    <property type="term" value="C:membrane"/>
    <property type="evidence" value="ECO:0007669"/>
    <property type="project" value="UniProtKB-SubCell"/>
</dbReference>
<dbReference type="GeneID" id="115954697"/>
<evidence type="ECO:0000256" key="2">
    <source>
        <dbReference type="ARBA" id="ARBA00007635"/>
    </source>
</evidence>
<evidence type="ECO:0000256" key="6">
    <source>
        <dbReference type="RuleBase" id="RU363077"/>
    </source>
</evidence>
<reference evidence="8 9" key="1">
    <citation type="journal article" date="2016" name="G3 (Bethesda)">
        <title>First Draft Assembly and Annotation of the Genome of a California Endemic Oak Quercus lobata Nee (Fagaceae).</title>
        <authorList>
            <person name="Sork V.L."/>
            <person name="Fitz-Gibbon S.T."/>
            <person name="Puiu D."/>
            <person name="Crepeau M."/>
            <person name="Gugger P.F."/>
            <person name="Sherman R."/>
            <person name="Stevens K."/>
            <person name="Langley C.H."/>
            <person name="Pellegrini M."/>
            <person name="Salzberg S.L."/>
        </authorList>
    </citation>
    <scope>NUCLEOTIDE SEQUENCE [LARGE SCALE GENOMIC DNA]</scope>
    <source>
        <strain evidence="8 9">cv. SW786</strain>
    </source>
</reference>
<dbReference type="AlphaFoldDB" id="A0A7N2R9W6"/>
<evidence type="ECO:0000259" key="7">
    <source>
        <dbReference type="Pfam" id="PF00892"/>
    </source>
</evidence>
<dbReference type="InterPro" id="IPR000620">
    <property type="entry name" value="EamA_dom"/>
</dbReference>
<dbReference type="OMA" id="TIVYGPM"/>
<evidence type="ECO:0000256" key="3">
    <source>
        <dbReference type="ARBA" id="ARBA00022692"/>
    </source>
</evidence>
<feature type="transmembrane region" description="Helical" evidence="6">
    <location>
        <begin position="216"/>
        <end position="235"/>
    </location>
</feature>
<comment type="subcellular location">
    <subcellularLocation>
        <location evidence="1 6">Membrane</location>
        <topology evidence="1 6">Multi-pass membrane protein</topology>
    </subcellularLocation>
</comment>
<feature type="transmembrane region" description="Helical" evidence="6">
    <location>
        <begin position="184"/>
        <end position="204"/>
    </location>
</feature>
<dbReference type="PANTHER" id="PTHR31218">
    <property type="entry name" value="WAT1-RELATED PROTEIN"/>
    <property type="match status" value="1"/>
</dbReference>
<dbReference type="EnsemblPlants" id="QL08p058819:mrna">
    <property type="protein sequence ID" value="QL08p058819:mrna"/>
    <property type="gene ID" value="QL08p058819"/>
</dbReference>
<dbReference type="Proteomes" id="UP000594261">
    <property type="component" value="Chromosome 8"/>
</dbReference>
<dbReference type="SUPFAM" id="SSF103481">
    <property type="entry name" value="Multidrug resistance efflux transporter EmrE"/>
    <property type="match status" value="2"/>
</dbReference>
<keyword evidence="3 6" id="KW-0812">Transmembrane</keyword>
<proteinExistence type="inferred from homology"/>
<dbReference type="GO" id="GO:0022857">
    <property type="term" value="F:transmembrane transporter activity"/>
    <property type="evidence" value="ECO:0007669"/>
    <property type="project" value="InterPro"/>
</dbReference>
<dbReference type="RefSeq" id="XP_030928483.1">
    <property type="nucleotide sequence ID" value="XM_031072623.1"/>
</dbReference>
<feature type="domain" description="EamA" evidence="7">
    <location>
        <begin position="17"/>
        <end position="155"/>
    </location>
</feature>
<dbReference type="InterPro" id="IPR030184">
    <property type="entry name" value="WAT1-related"/>
</dbReference>
<dbReference type="Gramene" id="QL08p058819:mrna">
    <property type="protein sequence ID" value="QL08p058819:mrna"/>
    <property type="gene ID" value="QL08p058819"/>
</dbReference>
<reference evidence="8" key="2">
    <citation type="submission" date="2021-01" db="UniProtKB">
        <authorList>
            <consortium name="EnsemblPlants"/>
        </authorList>
    </citation>
    <scope>IDENTIFICATION</scope>
</reference>
<keyword evidence="5 6" id="KW-0472">Membrane</keyword>
<dbReference type="InParanoid" id="A0A7N2R9W6"/>
<feature type="transmembrane region" description="Helical" evidence="6">
    <location>
        <begin position="140"/>
        <end position="158"/>
    </location>
</feature>